<feature type="region of interest" description="Disordered" evidence="1">
    <location>
        <begin position="1"/>
        <end position="158"/>
    </location>
</feature>
<feature type="compositionally biased region" description="Basic residues" evidence="1">
    <location>
        <begin position="33"/>
        <end position="44"/>
    </location>
</feature>
<reference evidence="3" key="2">
    <citation type="submission" date="2013-12" db="EMBL/GenBank/DDBJ databases">
        <authorList>
            <person name="Yu Y."/>
            <person name="Lee S."/>
            <person name="de Baynast K."/>
            <person name="Wissotski M."/>
            <person name="Liu L."/>
            <person name="Talag J."/>
            <person name="Goicoechea J."/>
            <person name="Angelova A."/>
            <person name="Jetty R."/>
            <person name="Kudrna D."/>
            <person name="Golser W."/>
            <person name="Rivera L."/>
            <person name="Zhang J."/>
            <person name="Wing R."/>
        </authorList>
    </citation>
    <scope>NUCLEOTIDE SEQUENCE</scope>
</reference>
<protein>
    <submittedName>
        <fullName evidence="2">Uncharacterized protein</fullName>
    </submittedName>
</protein>
<feature type="compositionally biased region" description="Low complexity" evidence="1">
    <location>
        <begin position="69"/>
        <end position="103"/>
    </location>
</feature>
<keyword evidence="3" id="KW-1185">Reference proteome</keyword>
<reference evidence="2" key="3">
    <citation type="submission" date="2015-04" db="UniProtKB">
        <authorList>
            <consortium name="EnsemblPlants"/>
        </authorList>
    </citation>
    <scope>IDENTIFICATION</scope>
</reference>
<sequence>CAGLDQKLPFRPTAQPKIPFHFHSTHADEERAARRRDARRRRRVFPPATTRHAKQQAGQPDRTRRDDATALTRPTRLGWLIPSRPRSLSLVSLRSPSRSSPSSTTIQARVNQTLTRQIHPSPLDLGLCSSAATAGRQNPTPLSPSPPAADAPGIQQCD</sequence>
<organism evidence="2 3">
    <name type="scientific">Leersia perrieri</name>
    <dbReference type="NCBI Taxonomy" id="77586"/>
    <lineage>
        <taxon>Eukaryota</taxon>
        <taxon>Viridiplantae</taxon>
        <taxon>Streptophyta</taxon>
        <taxon>Embryophyta</taxon>
        <taxon>Tracheophyta</taxon>
        <taxon>Spermatophyta</taxon>
        <taxon>Magnoliopsida</taxon>
        <taxon>Liliopsida</taxon>
        <taxon>Poales</taxon>
        <taxon>Poaceae</taxon>
        <taxon>BOP clade</taxon>
        <taxon>Oryzoideae</taxon>
        <taxon>Oryzeae</taxon>
        <taxon>Oryzinae</taxon>
        <taxon>Leersia</taxon>
    </lineage>
</organism>
<evidence type="ECO:0000256" key="1">
    <source>
        <dbReference type="SAM" id="MobiDB-lite"/>
    </source>
</evidence>
<reference evidence="2 3" key="1">
    <citation type="submission" date="2012-08" db="EMBL/GenBank/DDBJ databases">
        <title>Oryza genome evolution.</title>
        <authorList>
            <person name="Wing R.A."/>
        </authorList>
    </citation>
    <scope>NUCLEOTIDE SEQUENCE</scope>
</reference>
<dbReference type="EnsemblPlants" id="LPERR05G12850.1">
    <property type="protein sequence ID" value="LPERR05G12850.1"/>
    <property type="gene ID" value="LPERR05G12850"/>
</dbReference>
<proteinExistence type="predicted"/>
<dbReference type="Gramene" id="LPERR05G12850.1">
    <property type="protein sequence ID" value="LPERR05G12850.1"/>
    <property type="gene ID" value="LPERR05G12850"/>
</dbReference>
<evidence type="ECO:0000313" key="2">
    <source>
        <dbReference type="EnsemblPlants" id="LPERR05G12850.1"/>
    </source>
</evidence>
<feature type="compositionally biased region" description="Polar residues" evidence="1">
    <location>
        <begin position="104"/>
        <end position="118"/>
    </location>
</feature>
<dbReference type="Proteomes" id="UP000032180">
    <property type="component" value="Chromosome 5"/>
</dbReference>
<accession>A0A0D9WGF8</accession>
<dbReference type="AlphaFoldDB" id="A0A0D9WGF8"/>
<evidence type="ECO:0000313" key="3">
    <source>
        <dbReference type="Proteomes" id="UP000032180"/>
    </source>
</evidence>
<name>A0A0D9WGF8_9ORYZ</name>
<dbReference type="HOGENOM" id="CLU_1673724_0_0_1"/>